<dbReference type="SUPFAM" id="SSF53448">
    <property type="entry name" value="Nucleotide-diphospho-sugar transferases"/>
    <property type="match status" value="1"/>
</dbReference>
<dbReference type="EMBL" id="BFAD01000004">
    <property type="protein sequence ID" value="GBE82577.1"/>
    <property type="molecule type" value="Genomic_DNA"/>
</dbReference>
<evidence type="ECO:0000256" key="5">
    <source>
        <dbReference type="ARBA" id="ARBA00023136"/>
    </source>
</evidence>
<name>A0A401GK80_9APHY</name>
<evidence type="ECO:0000256" key="6">
    <source>
        <dbReference type="ARBA" id="ARBA00023180"/>
    </source>
</evidence>
<dbReference type="PANTHER" id="PTHR12270:SF25">
    <property type="entry name" value="GLYCOSYLTRANSFERASE-LIKE PROTEIN LARGE"/>
    <property type="match status" value="1"/>
</dbReference>
<dbReference type="InParanoid" id="A0A401GK80"/>
<evidence type="ECO:0000256" key="3">
    <source>
        <dbReference type="ARBA" id="ARBA00022968"/>
    </source>
</evidence>
<dbReference type="Proteomes" id="UP000287166">
    <property type="component" value="Unassembled WGS sequence"/>
</dbReference>
<sequence>MSSLHQYTTSPPPSPWRLRAVEFSARRRPLHFRQILFIVASLTLTFSYIFFVRQSTHSEPTATESLLAIHNVPPPPSEQTAYIQYIDTHLENSVDPSSGPIVFSFIVFSADSANEGAILMKSILMYSSVPIEFHIICDLAAQEYLEKRLNLVTHPTHNVLVRFYHMTIAGMLARIEREGAITTDHSAGVPGLMKLFIHEILPNNVKRAIFIDTDAFFITDPALLWDYFLHLRPTTAISMPTHLEQNAVEWHHANRICSCIMLLDLARLRELRLMDSVAYRNDSSGHFPPALAPPAFEAMFGPPGASGHYEGVKLGDQGYWWAIVSHRPDVFEHLSFEWEVSSCLLDMYFTGLGNDNADVQDELAVQIHTLGTLHQGEAILPKMLHFNCLDGTSRYYEWEGWSDPTNSLTRRWYPAVQYHVGFKWLWLNHHRSESTLRIETVENVIFADERFAAEQSDS</sequence>
<evidence type="ECO:0000256" key="2">
    <source>
        <dbReference type="ARBA" id="ARBA00022692"/>
    </source>
</evidence>
<protein>
    <recommendedName>
        <fullName evidence="10">Glycosyltransferase family 8 protein</fullName>
    </recommendedName>
</protein>
<evidence type="ECO:0000256" key="4">
    <source>
        <dbReference type="ARBA" id="ARBA00022989"/>
    </source>
</evidence>
<keyword evidence="9" id="KW-1185">Reference proteome</keyword>
<dbReference type="GO" id="GO:0035269">
    <property type="term" value="P:protein O-linked glycosylation via mannose"/>
    <property type="evidence" value="ECO:0007669"/>
    <property type="project" value="TreeGrafter"/>
</dbReference>
<gene>
    <name evidence="8" type="ORF">SCP_0409610</name>
</gene>
<keyword evidence="3" id="KW-0735">Signal-anchor</keyword>
<dbReference type="OrthoDB" id="411524at2759"/>
<dbReference type="RefSeq" id="XP_027613490.1">
    <property type="nucleotide sequence ID" value="XM_027757689.1"/>
</dbReference>
<evidence type="ECO:0000256" key="7">
    <source>
        <dbReference type="SAM" id="Phobius"/>
    </source>
</evidence>
<evidence type="ECO:0000313" key="9">
    <source>
        <dbReference type="Proteomes" id="UP000287166"/>
    </source>
</evidence>
<proteinExistence type="predicted"/>
<keyword evidence="5 7" id="KW-0472">Membrane</keyword>
<dbReference type="GeneID" id="38779494"/>
<keyword evidence="4 7" id="KW-1133">Transmembrane helix</keyword>
<dbReference type="AlphaFoldDB" id="A0A401GK80"/>
<feature type="transmembrane region" description="Helical" evidence="7">
    <location>
        <begin position="35"/>
        <end position="52"/>
    </location>
</feature>
<dbReference type="GO" id="GO:0015020">
    <property type="term" value="F:glucuronosyltransferase activity"/>
    <property type="evidence" value="ECO:0007669"/>
    <property type="project" value="TreeGrafter"/>
</dbReference>
<dbReference type="Gene3D" id="3.90.550.10">
    <property type="entry name" value="Spore Coat Polysaccharide Biosynthesis Protein SpsA, Chain A"/>
    <property type="match status" value="1"/>
</dbReference>
<dbReference type="InterPro" id="IPR051292">
    <property type="entry name" value="Xyl/GlcA_transferase"/>
</dbReference>
<organism evidence="8 9">
    <name type="scientific">Sparassis crispa</name>
    <dbReference type="NCBI Taxonomy" id="139825"/>
    <lineage>
        <taxon>Eukaryota</taxon>
        <taxon>Fungi</taxon>
        <taxon>Dikarya</taxon>
        <taxon>Basidiomycota</taxon>
        <taxon>Agaricomycotina</taxon>
        <taxon>Agaricomycetes</taxon>
        <taxon>Polyporales</taxon>
        <taxon>Sparassidaceae</taxon>
        <taxon>Sparassis</taxon>
    </lineage>
</organism>
<dbReference type="GO" id="GO:0016020">
    <property type="term" value="C:membrane"/>
    <property type="evidence" value="ECO:0007669"/>
    <property type="project" value="UniProtKB-SubCell"/>
</dbReference>
<dbReference type="PANTHER" id="PTHR12270">
    <property type="entry name" value="GLYCOSYLTRANSFERASE-RELATED"/>
    <property type="match status" value="1"/>
</dbReference>
<comment type="caution">
    <text evidence="8">The sequence shown here is derived from an EMBL/GenBank/DDBJ whole genome shotgun (WGS) entry which is preliminary data.</text>
</comment>
<evidence type="ECO:0008006" key="10">
    <source>
        <dbReference type="Google" id="ProtNLM"/>
    </source>
</evidence>
<comment type="subcellular location">
    <subcellularLocation>
        <location evidence="1">Membrane</location>
        <topology evidence="1">Single-pass type II membrane protein</topology>
    </subcellularLocation>
</comment>
<keyword evidence="2 7" id="KW-0812">Transmembrane</keyword>
<accession>A0A401GK80</accession>
<evidence type="ECO:0000256" key="1">
    <source>
        <dbReference type="ARBA" id="ARBA00004606"/>
    </source>
</evidence>
<reference evidence="8 9" key="1">
    <citation type="journal article" date="2018" name="Sci. Rep.">
        <title>Genome sequence of the cauliflower mushroom Sparassis crispa (Hanabiratake) and its association with beneficial usage.</title>
        <authorList>
            <person name="Kiyama R."/>
            <person name="Furutani Y."/>
            <person name="Kawaguchi K."/>
            <person name="Nakanishi T."/>
        </authorList>
    </citation>
    <scope>NUCLEOTIDE SEQUENCE [LARGE SCALE GENOMIC DNA]</scope>
</reference>
<dbReference type="InterPro" id="IPR029044">
    <property type="entry name" value="Nucleotide-diphossugar_trans"/>
</dbReference>
<dbReference type="GO" id="GO:0042285">
    <property type="term" value="F:xylosyltransferase activity"/>
    <property type="evidence" value="ECO:0007669"/>
    <property type="project" value="TreeGrafter"/>
</dbReference>
<keyword evidence="6" id="KW-0325">Glycoprotein</keyword>
<evidence type="ECO:0000313" key="8">
    <source>
        <dbReference type="EMBL" id="GBE82577.1"/>
    </source>
</evidence>